<dbReference type="GO" id="GO:0003677">
    <property type="term" value="F:DNA binding"/>
    <property type="evidence" value="ECO:0007669"/>
    <property type="project" value="InterPro"/>
</dbReference>
<evidence type="ECO:0000313" key="5">
    <source>
        <dbReference type="EMBL" id="CAK1587940.1"/>
    </source>
</evidence>
<feature type="compositionally biased region" description="Polar residues" evidence="2">
    <location>
        <begin position="129"/>
        <end position="158"/>
    </location>
</feature>
<keyword evidence="6" id="KW-1185">Reference proteome</keyword>
<dbReference type="PROSITE" id="PS51029">
    <property type="entry name" value="MADF"/>
    <property type="match status" value="1"/>
</dbReference>
<dbReference type="InterPro" id="IPR039353">
    <property type="entry name" value="TF_Adf1"/>
</dbReference>
<dbReference type="Proteomes" id="UP001314205">
    <property type="component" value="Unassembled WGS sequence"/>
</dbReference>
<dbReference type="EMBL" id="CAVLGL010000082">
    <property type="protein sequence ID" value="CAK1587940.1"/>
    <property type="molecule type" value="Genomic_DNA"/>
</dbReference>
<feature type="region of interest" description="Disordered" evidence="2">
    <location>
        <begin position="103"/>
        <end position="171"/>
    </location>
</feature>
<sequence length="324" mass="36859">MNYIDTGRVIEEVRFRRCLWDPAEDSYKNKDAKNKAWEEIGKELCGENFNTALDKQIRQRWKSARDNYFRTKGNMRNTPSGSAAKHKKYLFFEQMTFLDRTSENEVTDSLSDNQSSVSEDLTTRDTYEAVTSASNLSTPSQFQRQQENTENSNDTPRWNQKRKNKRKSDQSNFENELITLLNQNTSTSNLSTDDLSFFESLAPILNNLSAYQKLQFRSKVLGLVIEISPPTTSTPSFLSPPENNVNSSLNANSTYNCTTRSSPYPNYNYSTTSTPEQLYESAVAFSNVISPTEDNNSNSAHSSAAYSSIVESMNVMNETHNEDQ</sequence>
<keyword evidence="1" id="KW-0539">Nucleus</keyword>
<reference evidence="5 6" key="1">
    <citation type="submission" date="2023-11" db="EMBL/GenBank/DDBJ databases">
        <authorList>
            <person name="Hedman E."/>
            <person name="Englund M."/>
            <person name="Stromberg M."/>
            <person name="Nyberg Akerstrom W."/>
            <person name="Nylinder S."/>
            <person name="Jareborg N."/>
            <person name="Kallberg Y."/>
            <person name="Kronander E."/>
        </authorList>
    </citation>
    <scope>NUCLEOTIDE SEQUENCE [LARGE SCALE GENOMIC DNA]</scope>
</reference>
<evidence type="ECO:0000256" key="1">
    <source>
        <dbReference type="PROSITE-ProRule" id="PRU00371"/>
    </source>
</evidence>
<dbReference type="Pfam" id="PF02944">
    <property type="entry name" value="BESS"/>
    <property type="match status" value="1"/>
</dbReference>
<dbReference type="SMART" id="SM00595">
    <property type="entry name" value="MADF"/>
    <property type="match status" value="1"/>
</dbReference>
<evidence type="ECO:0000256" key="2">
    <source>
        <dbReference type="SAM" id="MobiDB-lite"/>
    </source>
</evidence>
<evidence type="ECO:0000313" key="6">
    <source>
        <dbReference type="Proteomes" id="UP001314205"/>
    </source>
</evidence>
<feature type="compositionally biased region" description="Polar residues" evidence="2">
    <location>
        <begin position="107"/>
        <end position="120"/>
    </location>
</feature>
<accession>A0AAV1KYW2</accession>
<dbReference type="InterPro" id="IPR006578">
    <property type="entry name" value="MADF-dom"/>
</dbReference>
<comment type="subcellular location">
    <subcellularLocation>
        <location evidence="1">Nucleus</location>
    </subcellularLocation>
</comment>
<evidence type="ECO:0000259" key="3">
    <source>
        <dbReference type="PROSITE" id="PS51029"/>
    </source>
</evidence>
<gene>
    <name evidence="5" type="ORF">PARMNEM_LOCUS8640</name>
</gene>
<organism evidence="5 6">
    <name type="scientific">Parnassius mnemosyne</name>
    <name type="common">clouded apollo</name>
    <dbReference type="NCBI Taxonomy" id="213953"/>
    <lineage>
        <taxon>Eukaryota</taxon>
        <taxon>Metazoa</taxon>
        <taxon>Ecdysozoa</taxon>
        <taxon>Arthropoda</taxon>
        <taxon>Hexapoda</taxon>
        <taxon>Insecta</taxon>
        <taxon>Pterygota</taxon>
        <taxon>Neoptera</taxon>
        <taxon>Endopterygota</taxon>
        <taxon>Lepidoptera</taxon>
        <taxon>Glossata</taxon>
        <taxon>Ditrysia</taxon>
        <taxon>Papilionoidea</taxon>
        <taxon>Papilionidae</taxon>
        <taxon>Parnassiinae</taxon>
        <taxon>Parnassini</taxon>
        <taxon>Parnassius</taxon>
        <taxon>Driopa</taxon>
    </lineage>
</organism>
<protein>
    <recommendedName>
        <fullName evidence="7">MADF domain-containing protein</fullName>
    </recommendedName>
</protein>
<evidence type="ECO:0008006" key="7">
    <source>
        <dbReference type="Google" id="ProtNLM"/>
    </source>
</evidence>
<dbReference type="PANTHER" id="PTHR12243:SF67">
    <property type="entry name" value="COREPRESSOR OF PANGOLIN, ISOFORM A-RELATED"/>
    <property type="match status" value="1"/>
</dbReference>
<comment type="caution">
    <text evidence="5">The sequence shown here is derived from an EMBL/GenBank/DDBJ whole genome shotgun (WGS) entry which is preliminary data.</text>
</comment>
<proteinExistence type="predicted"/>
<dbReference type="PROSITE" id="PS51031">
    <property type="entry name" value="BESS"/>
    <property type="match status" value="1"/>
</dbReference>
<dbReference type="GO" id="GO:0005634">
    <property type="term" value="C:nucleus"/>
    <property type="evidence" value="ECO:0007669"/>
    <property type="project" value="UniProtKB-SubCell"/>
</dbReference>
<name>A0AAV1KYW2_9NEOP</name>
<dbReference type="AlphaFoldDB" id="A0AAV1KYW2"/>
<dbReference type="InterPro" id="IPR004210">
    <property type="entry name" value="BESS_motif"/>
</dbReference>
<dbReference type="GO" id="GO:0006357">
    <property type="term" value="P:regulation of transcription by RNA polymerase II"/>
    <property type="evidence" value="ECO:0007669"/>
    <property type="project" value="TreeGrafter"/>
</dbReference>
<dbReference type="GO" id="GO:0005667">
    <property type="term" value="C:transcription regulator complex"/>
    <property type="evidence" value="ECO:0007669"/>
    <property type="project" value="TreeGrafter"/>
</dbReference>
<evidence type="ECO:0000259" key="4">
    <source>
        <dbReference type="PROSITE" id="PS51031"/>
    </source>
</evidence>
<feature type="domain" description="BESS" evidence="4">
    <location>
        <begin position="191"/>
        <end position="230"/>
    </location>
</feature>
<dbReference type="PANTHER" id="PTHR12243">
    <property type="entry name" value="MADF DOMAIN TRANSCRIPTION FACTOR"/>
    <property type="match status" value="1"/>
</dbReference>
<feature type="domain" description="MADF" evidence="3">
    <location>
        <begin position="8"/>
        <end position="103"/>
    </location>
</feature>
<dbReference type="Pfam" id="PF10545">
    <property type="entry name" value="MADF_DNA_bdg"/>
    <property type="match status" value="1"/>
</dbReference>